<name>A0A4R6R7R6_9HYPH</name>
<dbReference type="AlphaFoldDB" id="A0A4R6R7R6"/>
<proteinExistence type="predicted"/>
<feature type="chain" id="PRO_5020391923" description="Secreted protein" evidence="1">
    <location>
        <begin position="26"/>
        <end position="140"/>
    </location>
</feature>
<keyword evidence="1" id="KW-0732">Signal</keyword>
<keyword evidence="3" id="KW-1185">Reference proteome</keyword>
<evidence type="ECO:0008006" key="4">
    <source>
        <dbReference type="Google" id="ProtNLM"/>
    </source>
</evidence>
<gene>
    <name evidence="2" type="ORF">EDD54_4210</name>
</gene>
<dbReference type="RefSeq" id="WP_165644543.1">
    <property type="nucleotide sequence ID" value="NZ_BSPM01000002.1"/>
</dbReference>
<reference evidence="2 3" key="1">
    <citation type="submission" date="2019-03" db="EMBL/GenBank/DDBJ databases">
        <title>Genomic Encyclopedia of Type Strains, Phase IV (KMG-IV): sequencing the most valuable type-strain genomes for metagenomic binning, comparative biology and taxonomic classification.</title>
        <authorList>
            <person name="Goeker M."/>
        </authorList>
    </citation>
    <scope>NUCLEOTIDE SEQUENCE [LARGE SCALE GENOMIC DNA]</scope>
    <source>
        <strain evidence="2 3">DSM 102969</strain>
    </source>
</reference>
<organism evidence="2 3">
    <name type="scientific">Oharaeibacter diazotrophicus</name>
    <dbReference type="NCBI Taxonomy" id="1920512"/>
    <lineage>
        <taxon>Bacteria</taxon>
        <taxon>Pseudomonadati</taxon>
        <taxon>Pseudomonadota</taxon>
        <taxon>Alphaproteobacteria</taxon>
        <taxon>Hyphomicrobiales</taxon>
        <taxon>Pleomorphomonadaceae</taxon>
        <taxon>Oharaeibacter</taxon>
    </lineage>
</organism>
<comment type="caution">
    <text evidence="2">The sequence shown here is derived from an EMBL/GenBank/DDBJ whole genome shotgun (WGS) entry which is preliminary data.</text>
</comment>
<protein>
    <recommendedName>
        <fullName evidence="4">Secreted protein</fullName>
    </recommendedName>
</protein>
<feature type="signal peptide" evidence="1">
    <location>
        <begin position="1"/>
        <end position="25"/>
    </location>
</feature>
<evidence type="ECO:0000313" key="3">
    <source>
        <dbReference type="Proteomes" id="UP000294547"/>
    </source>
</evidence>
<sequence length="140" mass="14625">MSRRLAPLALTAFATLAALAAPAVAAPSFDSVGVTATGGVVARTAGVVGVTKRALGRYEVRFARDMRACVAVATPKAFGDPFDVEGTDPAGRNPYFIQTAWTATSSGFPGVDFSKSVIVVLHKRDGTRVDKAFDLHVQCP</sequence>
<accession>A0A4R6R7R6</accession>
<dbReference type="Proteomes" id="UP000294547">
    <property type="component" value="Unassembled WGS sequence"/>
</dbReference>
<evidence type="ECO:0000256" key="1">
    <source>
        <dbReference type="SAM" id="SignalP"/>
    </source>
</evidence>
<evidence type="ECO:0000313" key="2">
    <source>
        <dbReference type="EMBL" id="TDP81949.1"/>
    </source>
</evidence>
<dbReference type="EMBL" id="SNXY01000011">
    <property type="protein sequence ID" value="TDP81949.1"/>
    <property type="molecule type" value="Genomic_DNA"/>
</dbReference>